<proteinExistence type="predicted"/>
<evidence type="ECO:0000313" key="1">
    <source>
        <dbReference type="EMBL" id="CAH2401939.1"/>
    </source>
</evidence>
<dbReference type="NCBIfam" id="TIGR01439">
    <property type="entry name" value="lp_hng_hel_AbrB"/>
    <property type="match status" value="1"/>
</dbReference>
<dbReference type="Gene3D" id="2.10.260.10">
    <property type="match status" value="1"/>
</dbReference>
<evidence type="ECO:0008006" key="3">
    <source>
        <dbReference type="Google" id="ProtNLM"/>
    </source>
</evidence>
<reference evidence="1 2" key="1">
    <citation type="submission" date="2022-03" db="EMBL/GenBank/DDBJ databases">
        <authorList>
            <person name="Brunel B."/>
        </authorList>
    </citation>
    <scope>NUCLEOTIDE SEQUENCE [LARGE SCALE GENOMIC DNA]</scope>
    <source>
        <strain evidence="1">STM5069sample</strain>
    </source>
</reference>
<organism evidence="1 2">
    <name type="scientific">Mesorhizobium escarrei</name>
    <dbReference type="NCBI Taxonomy" id="666018"/>
    <lineage>
        <taxon>Bacteria</taxon>
        <taxon>Pseudomonadati</taxon>
        <taxon>Pseudomonadota</taxon>
        <taxon>Alphaproteobacteria</taxon>
        <taxon>Hyphomicrobiales</taxon>
        <taxon>Phyllobacteriaceae</taxon>
        <taxon>Mesorhizobium</taxon>
    </lineage>
</organism>
<gene>
    <name evidence="1" type="ORF">MES5069_30248</name>
</gene>
<dbReference type="Proteomes" id="UP001153050">
    <property type="component" value="Unassembled WGS sequence"/>
</dbReference>
<comment type="caution">
    <text evidence="1">The sequence shown here is derived from an EMBL/GenBank/DDBJ whole genome shotgun (WGS) entry which is preliminary data.</text>
</comment>
<dbReference type="EMBL" id="CAKXZT010000124">
    <property type="protein sequence ID" value="CAH2401939.1"/>
    <property type="molecule type" value="Genomic_DNA"/>
</dbReference>
<dbReference type="InterPro" id="IPR037914">
    <property type="entry name" value="SpoVT-AbrB_sf"/>
</dbReference>
<keyword evidence="2" id="KW-1185">Reference proteome</keyword>
<evidence type="ECO:0000313" key="2">
    <source>
        <dbReference type="Proteomes" id="UP001153050"/>
    </source>
</evidence>
<name>A0ABM9E0B8_9HYPH</name>
<dbReference type="InterPro" id="IPR007159">
    <property type="entry name" value="SpoVT-AbrB_dom"/>
</dbReference>
<sequence>MANPERLVTTVSTKGQVTLPSAIRKRRLRGAGTRLLVEDTPEGVCAGPCRNAVRGRLRVAAS</sequence>
<accession>A0ABM9E0B8</accession>
<protein>
    <recommendedName>
        <fullName evidence="3">AbrB/MazE/SpoVT family DNA-binding domain-containing protein</fullName>
    </recommendedName>
</protein>
<dbReference type="SUPFAM" id="SSF89447">
    <property type="entry name" value="AbrB/MazE/MraZ-like"/>
    <property type="match status" value="1"/>
</dbReference>